<feature type="compositionally biased region" description="Basic and acidic residues" evidence="2">
    <location>
        <begin position="9"/>
        <end position="32"/>
    </location>
</feature>
<evidence type="ECO:0000313" key="3">
    <source>
        <dbReference type="EMBL" id="KEQ91578.1"/>
    </source>
</evidence>
<feature type="compositionally biased region" description="Low complexity" evidence="2">
    <location>
        <begin position="47"/>
        <end position="57"/>
    </location>
</feature>
<feature type="compositionally biased region" description="Polar residues" evidence="2">
    <location>
        <begin position="63"/>
        <end position="100"/>
    </location>
</feature>
<sequence>MAQFKSKPKKTDHDTATPDKAHKNTKENDKSVTPKFSNPQKINGETDSAPAPSADASLKNPDTKTIWSKKNLSQWDAPDTSSNGGSSTKHTTPRNNYSKHQSQHDYVSPPHGGGKGGRRRGRGGAAPRGGLTQTQPTQRATQHFVESSHGSASITLDAGTTPAARQTAVGAMRAMAASFLPQAESATQSSGGSSGVSIGSGLGSAHSRTTQSGITQANSYSQFTQRHLLKQNEPSSDSSFAQPFDEIRQAVVLEDERPSRVPRSTGRVIAKVIGIEDVTEELEALEAQQVAQQNTLGENTQPMKQVLLVEDRPADEKSGYEATVEKETQPRVIESIAQKPTTQSDLKKDLRRVESDLAYSEQQLQDLQKKKNESDLEVAKLKGQINESSVELQAANKETDNLRTQLDEANIAKKPDAPEKVQKATSQIEAANRERDDFKIQLDQANKKIQLGIWALIDKDNAADEWSRAARIEFNDLTARARAMEDENMRLRSQIAGINDLVSTDVSKVAVIEATAALQDEKQALVEQARIRLDEQSQSFRDQMAAVRRELEEAKRHIPADTPDAAVAARTSASEDDKQAKATLDSRPCHVCGGLVPNSIVLSCEECARLQARVNDVEGQHPTSRYATAVSSPPGQTTSGITPCSTCGKPPAPPTDPDCKSCIRTKFNMWVARATKLKEERNAALVTVDELQGRIALRSGTLVPIDSTQESISAVEVESADLRAREVFLVANLEIANQETLSALERLYEAHDQMAVDFEPANEQENARLREQVRSAQEDASKLRAILGPISSYLRSHQLPQSHAQLHTIRSVVLTTTELDRKSH</sequence>
<dbReference type="InParanoid" id="A0A074Y1B1"/>
<keyword evidence="4" id="KW-1185">Reference proteome</keyword>
<evidence type="ECO:0000313" key="4">
    <source>
        <dbReference type="Proteomes" id="UP000030641"/>
    </source>
</evidence>
<dbReference type="OrthoDB" id="10415689at2759"/>
<proteinExistence type="predicted"/>
<accession>A0A074Y1B1</accession>
<feature type="compositionally biased region" description="Polar residues" evidence="2">
    <location>
        <begin position="34"/>
        <end position="46"/>
    </location>
</feature>
<organism evidence="3 4">
    <name type="scientific">Aureobasidium subglaciale (strain EXF-2481)</name>
    <name type="common">Aureobasidium pullulans var. subglaciale</name>
    <dbReference type="NCBI Taxonomy" id="1043005"/>
    <lineage>
        <taxon>Eukaryota</taxon>
        <taxon>Fungi</taxon>
        <taxon>Dikarya</taxon>
        <taxon>Ascomycota</taxon>
        <taxon>Pezizomycotina</taxon>
        <taxon>Dothideomycetes</taxon>
        <taxon>Dothideomycetidae</taxon>
        <taxon>Dothideales</taxon>
        <taxon>Saccotheciaceae</taxon>
        <taxon>Aureobasidium</taxon>
    </lineage>
</organism>
<dbReference type="EMBL" id="KL584777">
    <property type="protein sequence ID" value="KEQ91578.1"/>
    <property type="molecule type" value="Genomic_DNA"/>
</dbReference>
<feature type="compositionally biased region" description="Gly residues" evidence="2">
    <location>
        <begin position="192"/>
        <end position="202"/>
    </location>
</feature>
<dbReference type="Proteomes" id="UP000030641">
    <property type="component" value="Unassembled WGS sequence"/>
</dbReference>
<dbReference type="HOGENOM" id="CLU_343539_0_0_1"/>
<name>A0A074Y1B1_AURSE</name>
<dbReference type="GeneID" id="25370851"/>
<evidence type="ECO:0000256" key="2">
    <source>
        <dbReference type="SAM" id="MobiDB-lite"/>
    </source>
</evidence>
<feature type="region of interest" description="Disordered" evidence="2">
    <location>
        <begin position="1"/>
        <end position="160"/>
    </location>
</feature>
<dbReference type="AlphaFoldDB" id="A0A074Y1B1"/>
<keyword evidence="1" id="KW-0175">Coiled coil</keyword>
<dbReference type="RefSeq" id="XP_013340097.1">
    <property type="nucleotide sequence ID" value="XM_013484643.1"/>
</dbReference>
<feature type="compositionally biased region" description="Polar residues" evidence="2">
    <location>
        <begin position="131"/>
        <end position="154"/>
    </location>
</feature>
<protein>
    <submittedName>
        <fullName evidence="3">Uncharacterized protein</fullName>
    </submittedName>
</protein>
<reference evidence="3 4" key="1">
    <citation type="journal article" date="2014" name="BMC Genomics">
        <title>Genome sequencing of four Aureobasidium pullulans varieties: biotechnological potential, stress tolerance, and description of new species.</title>
        <authorList>
            <person name="Gostin Ar C."/>
            <person name="Ohm R.A."/>
            <person name="Kogej T."/>
            <person name="Sonjak S."/>
            <person name="Turk M."/>
            <person name="Zajc J."/>
            <person name="Zalar P."/>
            <person name="Grube M."/>
            <person name="Sun H."/>
            <person name="Han J."/>
            <person name="Sharma A."/>
            <person name="Chiniquy J."/>
            <person name="Ngan C.Y."/>
            <person name="Lipzen A."/>
            <person name="Barry K."/>
            <person name="Grigoriev I.V."/>
            <person name="Gunde-Cimerman N."/>
        </authorList>
    </citation>
    <scope>NUCLEOTIDE SEQUENCE [LARGE SCALE GENOMIC DNA]</scope>
    <source>
        <strain evidence="3 4">EXF-2481</strain>
    </source>
</reference>
<feature type="coiled-coil region" evidence="1">
    <location>
        <begin position="350"/>
        <end position="501"/>
    </location>
</feature>
<evidence type="ECO:0000256" key="1">
    <source>
        <dbReference type="SAM" id="Coils"/>
    </source>
</evidence>
<gene>
    <name evidence="3" type="ORF">AUEXF2481DRAFT_701843</name>
</gene>
<feature type="region of interest" description="Disordered" evidence="2">
    <location>
        <begin position="185"/>
        <end position="210"/>
    </location>
</feature>